<feature type="binding site" evidence="10">
    <location>
        <position position="295"/>
    </location>
    <ligand>
        <name>[Ni-4Fe-4S] cluster</name>
        <dbReference type="ChEBI" id="CHEBI:47739"/>
    </ligand>
</feature>
<comment type="catalytic activity">
    <reaction evidence="8 9">
        <text>CO + 2 oxidized [2Fe-2S]-[ferredoxin] + H2O = 2 reduced [2Fe-2S]-[ferredoxin] + CO2 + 2 H(+)</text>
        <dbReference type="Rhea" id="RHEA:21040"/>
        <dbReference type="Rhea" id="RHEA-COMP:10000"/>
        <dbReference type="Rhea" id="RHEA-COMP:10001"/>
        <dbReference type="ChEBI" id="CHEBI:15377"/>
        <dbReference type="ChEBI" id="CHEBI:15378"/>
        <dbReference type="ChEBI" id="CHEBI:16526"/>
        <dbReference type="ChEBI" id="CHEBI:17245"/>
        <dbReference type="ChEBI" id="CHEBI:33737"/>
        <dbReference type="ChEBI" id="CHEBI:33738"/>
        <dbReference type="EC" id="1.2.7.4"/>
    </reaction>
</comment>
<dbReference type="RefSeq" id="WP_148135496.1">
    <property type="nucleotide sequence ID" value="NZ_CP017634.1"/>
</dbReference>
<dbReference type="PANTHER" id="PTHR30109:SF4">
    <property type="entry name" value="CARBON MONOXIDE DEHYDROGENASE"/>
    <property type="match status" value="1"/>
</dbReference>
<evidence type="ECO:0000313" key="12">
    <source>
        <dbReference type="Proteomes" id="UP000323521"/>
    </source>
</evidence>
<dbReference type="Pfam" id="PF03063">
    <property type="entry name" value="Prismane"/>
    <property type="match status" value="1"/>
</dbReference>
<dbReference type="Gene3D" id="3.40.50.2030">
    <property type="match status" value="2"/>
</dbReference>
<dbReference type="KEGG" id="fwa:DCMF_16840"/>
<evidence type="ECO:0000256" key="8">
    <source>
        <dbReference type="ARBA" id="ARBA00048733"/>
    </source>
</evidence>
<feature type="binding site" evidence="10">
    <location>
        <position position="261"/>
    </location>
    <ligand>
        <name>[Ni-4Fe-4S] cluster</name>
        <dbReference type="ChEBI" id="CHEBI:47739"/>
    </ligand>
</feature>
<sequence length="635" mass="67640">MDYGKMTIDPAAGQLLGKARKDQVETVWDRFEAQQPQCGFGLLGLCCRHCNQGPCRIDPFGEGPKYGICGADADLIVARNLLRQVAAGAAAHVDHAYEAIETLKIATEENGPYTVKDPDKLKAVAAKLDLEVAGKNNLDLAKEIVDIAFGDFGNHTGAPMKWLLATAPQERVETWQKLGVLPRNPDREIREALHQTTMGMDADPVNLILATVKQGLVDAYAGLHLATDLQDILFGTPAPVATEANLGVLQEDYVNIIVHGHEPMLSEKIVEWSKKLEGEAQAAGAKGIQLAGICCTGNETLMRQGIPIATNFLAQELAIITGAVDAMVVDVQCIMPSLARVAACYHTKIFTTMPIVKMPGAEHIDFSLAEADKKAEEIVRKGVENFRRRDKSRVHIPDVKTKMLGGFSVEAIVGALAKLDGENPLKPLVDNIINGNILGAVGTVGCNNAKVVHDSFHVTMVKELIKHNVLVVTTGCSAQALAKAGLMVPEAADKYAGDTLRTVLTAVGNGAGLNAPLPPVLHMGSCVDNSRIGDLLSALASYLNVPIKALPVAASAPEHQHEKALSIGTWAVSLGVLTHLGVIPQVLGGRKVTEILTGDTAESLLGGKFYVETDPIKAAHGLIEHIQAKRHALGI</sequence>
<evidence type="ECO:0000256" key="5">
    <source>
        <dbReference type="ARBA" id="ARBA00023002"/>
    </source>
</evidence>
<keyword evidence="2 9" id="KW-0004">4Fe-4S</keyword>
<keyword evidence="3 10" id="KW-0533">Nickel</keyword>
<keyword evidence="7 9" id="KW-0411">Iron-sulfur</keyword>
<dbReference type="GO" id="GO:0004601">
    <property type="term" value="F:peroxidase activity"/>
    <property type="evidence" value="ECO:0007669"/>
    <property type="project" value="TreeGrafter"/>
</dbReference>
<evidence type="ECO:0000256" key="4">
    <source>
        <dbReference type="ARBA" id="ARBA00022723"/>
    </source>
</evidence>
<feature type="binding site" evidence="10">
    <location>
        <position position="38"/>
    </location>
    <ligand>
        <name>[4Fe-4S] cluster</name>
        <dbReference type="ChEBI" id="CHEBI:49883"/>
        <label>1</label>
        <note>ligand shared between dimeric partners</note>
    </ligand>
</feature>
<evidence type="ECO:0000256" key="9">
    <source>
        <dbReference type="PIRNR" id="PIRNR005023"/>
    </source>
</evidence>
<reference evidence="11 12" key="1">
    <citation type="submission" date="2016-10" db="EMBL/GenBank/DDBJ databases">
        <title>Complete Genome Sequence of Peptococcaceae strain DCMF.</title>
        <authorList>
            <person name="Edwards R.J."/>
            <person name="Holland S.I."/>
            <person name="Deshpande N.P."/>
            <person name="Wong Y.K."/>
            <person name="Ertan H."/>
            <person name="Manefield M."/>
            <person name="Russell T.L."/>
            <person name="Lee M.J."/>
        </authorList>
    </citation>
    <scope>NUCLEOTIDE SEQUENCE [LARGE SCALE GENOMIC DNA]</scope>
    <source>
        <strain evidence="11 12">DCMF</strain>
    </source>
</reference>
<feature type="binding site" evidence="10">
    <location>
        <position position="46"/>
    </location>
    <ligand>
        <name>[4Fe-4S] cluster</name>
        <dbReference type="ChEBI" id="CHEBI:49883"/>
        <label>1</label>
        <note>ligand shared between dimeric partners</note>
    </ligand>
</feature>
<keyword evidence="4 9" id="KW-0479">Metal-binding</keyword>
<evidence type="ECO:0000313" key="11">
    <source>
        <dbReference type="EMBL" id="ATW26211.1"/>
    </source>
</evidence>
<feature type="binding site" evidence="10">
    <location>
        <position position="69"/>
    </location>
    <ligand>
        <name>[4Fe-4S] cluster</name>
        <dbReference type="ChEBI" id="CHEBI:49883"/>
        <label>2</label>
    </ligand>
</feature>
<dbReference type="GO" id="GO:0043885">
    <property type="term" value="F:anaerobic carbon-monoxide dehydrogenase activity"/>
    <property type="evidence" value="ECO:0007669"/>
    <property type="project" value="UniProtKB-UniRule"/>
</dbReference>
<feature type="binding site" evidence="10">
    <location>
        <position position="446"/>
    </location>
    <ligand>
        <name>[Ni-4Fe-4S] cluster</name>
        <dbReference type="ChEBI" id="CHEBI:47739"/>
    </ligand>
</feature>
<keyword evidence="12" id="KW-1185">Reference proteome</keyword>
<keyword evidence="5 9" id="KW-0560">Oxidoreductase</keyword>
<comment type="cofactor">
    <cofactor evidence="1">
        <name>[4Fe-4S] cluster</name>
        <dbReference type="ChEBI" id="CHEBI:49883"/>
    </cofactor>
</comment>
<evidence type="ECO:0000256" key="10">
    <source>
        <dbReference type="PIRSR" id="PIRSR005023-1"/>
    </source>
</evidence>
<dbReference type="Proteomes" id="UP000323521">
    <property type="component" value="Chromosome"/>
</dbReference>
<dbReference type="EMBL" id="CP017634">
    <property type="protein sequence ID" value="ATW26211.1"/>
    <property type="molecule type" value="Genomic_DNA"/>
</dbReference>
<dbReference type="OrthoDB" id="5478720at2"/>
<dbReference type="NCBIfam" id="TIGR01702">
    <property type="entry name" value="CO_DH_cata"/>
    <property type="match status" value="1"/>
</dbReference>
<protein>
    <recommendedName>
        <fullName evidence="9">Carbon monoxide dehydrogenase</fullName>
        <ecNumber evidence="9">1.2.7.4</ecNumber>
    </recommendedName>
</protein>
<evidence type="ECO:0000256" key="7">
    <source>
        <dbReference type="ARBA" id="ARBA00023014"/>
    </source>
</evidence>
<dbReference type="GO" id="GO:0051539">
    <property type="term" value="F:4 iron, 4 sulfur cluster binding"/>
    <property type="evidence" value="ECO:0007669"/>
    <property type="project" value="UniProtKB-UniRule"/>
</dbReference>
<dbReference type="GO" id="GO:0050418">
    <property type="term" value="F:hydroxylamine reductase activity"/>
    <property type="evidence" value="ECO:0007669"/>
    <property type="project" value="TreeGrafter"/>
</dbReference>
<dbReference type="PIRSF" id="PIRSF005023">
    <property type="entry name" value="CODH"/>
    <property type="match status" value="1"/>
</dbReference>
<proteinExistence type="predicted"/>
<dbReference type="InterPro" id="IPR016099">
    <property type="entry name" value="Prismane-like_a/b-sand"/>
</dbReference>
<organism evidence="11 12">
    <name type="scientific">Formimonas warabiya</name>
    <dbReference type="NCBI Taxonomy" id="1761012"/>
    <lineage>
        <taxon>Bacteria</taxon>
        <taxon>Bacillati</taxon>
        <taxon>Bacillota</taxon>
        <taxon>Clostridia</taxon>
        <taxon>Eubacteriales</taxon>
        <taxon>Peptococcaceae</taxon>
        <taxon>Candidatus Formimonas</taxon>
    </lineage>
</organism>
<feature type="binding site" evidence="10">
    <location>
        <position position="333"/>
    </location>
    <ligand>
        <name>[Ni-4Fe-4S] cluster</name>
        <dbReference type="ChEBI" id="CHEBI:47739"/>
    </ligand>
</feature>
<gene>
    <name evidence="11" type="ORF">DCMF_16840</name>
</gene>
<dbReference type="GO" id="GO:0042542">
    <property type="term" value="P:response to hydrogen peroxide"/>
    <property type="evidence" value="ECO:0007669"/>
    <property type="project" value="TreeGrafter"/>
</dbReference>
<dbReference type="CDD" id="cd01915">
    <property type="entry name" value="CODH"/>
    <property type="match status" value="1"/>
</dbReference>
<evidence type="ECO:0000256" key="1">
    <source>
        <dbReference type="ARBA" id="ARBA00001966"/>
    </source>
</evidence>
<dbReference type="SUPFAM" id="SSF56821">
    <property type="entry name" value="Prismane protein-like"/>
    <property type="match status" value="1"/>
</dbReference>
<feature type="binding site" evidence="10">
    <location>
        <position position="476"/>
    </location>
    <ligand>
        <name>[Ni-4Fe-4S] cluster</name>
        <dbReference type="ChEBI" id="CHEBI:47739"/>
    </ligand>
</feature>
<dbReference type="PANTHER" id="PTHR30109">
    <property type="entry name" value="HYDROXYLAMINE REDUCTASE"/>
    <property type="match status" value="1"/>
</dbReference>
<dbReference type="Gene3D" id="1.20.1270.30">
    <property type="match status" value="1"/>
</dbReference>
<feature type="binding site" evidence="10">
    <location>
        <position position="50"/>
    </location>
    <ligand>
        <name>[4Fe-4S] cluster</name>
        <dbReference type="ChEBI" id="CHEBI:49883"/>
        <label>2</label>
    </ligand>
</feature>
<dbReference type="GO" id="GO:0016151">
    <property type="term" value="F:nickel cation binding"/>
    <property type="evidence" value="ECO:0007669"/>
    <property type="project" value="InterPro"/>
</dbReference>
<name>A0A3G1KUU0_FORW1</name>
<dbReference type="InterPro" id="IPR016101">
    <property type="entry name" value="CO_DH_a-bundle"/>
</dbReference>
<evidence type="ECO:0000256" key="2">
    <source>
        <dbReference type="ARBA" id="ARBA00022485"/>
    </source>
</evidence>
<feature type="binding site" evidence="10">
    <location>
        <position position="47"/>
    </location>
    <ligand>
        <name>[4Fe-4S] cluster</name>
        <dbReference type="ChEBI" id="CHEBI:49883"/>
        <label>2</label>
    </ligand>
</feature>
<dbReference type="AlphaFoldDB" id="A0A3G1KUU0"/>
<dbReference type="InterPro" id="IPR004137">
    <property type="entry name" value="HCP/CODH"/>
</dbReference>
<feature type="binding site" evidence="10">
    <location>
        <position position="55"/>
    </location>
    <ligand>
        <name>[4Fe-4S] cluster</name>
        <dbReference type="ChEBI" id="CHEBI:49883"/>
        <label>2</label>
    </ligand>
</feature>
<dbReference type="InterPro" id="IPR011254">
    <property type="entry name" value="Prismane-like_sf"/>
</dbReference>
<dbReference type="EC" id="1.2.7.4" evidence="9"/>
<feature type="binding site" evidence="10">
    <location>
        <position position="526"/>
    </location>
    <ligand>
        <name>[Ni-4Fe-4S] cluster</name>
        <dbReference type="ChEBI" id="CHEBI:47739"/>
    </ligand>
</feature>
<dbReference type="InterPro" id="IPR010047">
    <property type="entry name" value="CODH"/>
</dbReference>
<keyword evidence="6 9" id="KW-0408">Iron</keyword>
<dbReference type="GO" id="GO:0006091">
    <property type="term" value="P:generation of precursor metabolites and energy"/>
    <property type="evidence" value="ECO:0007669"/>
    <property type="project" value="InterPro"/>
</dbReference>
<accession>A0A3G1KUU0</accession>
<evidence type="ECO:0000256" key="6">
    <source>
        <dbReference type="ARBA" id="ARBA00023004"/>
    </source>
</evidence>
<evidence type="ECO:0000256" key="3">
    <source>
        <dbReference type="ARBA" id="ARBA00022596"/>
    </source>
</evidence>